<feature type="domain" description="GDPGP1-like N-terminal" evidence="14">
    <location>
        <begin position="15"/>
        <end position="169"/>
    </location>
</feature>
<dbReference type="EC" id="2.7.7.78" evidence="5"/>
<organism evidence="15 16">
    <name type="scientific">Trichoplusia ni</name>
    <name type="common">Cabbage looper</name>
    <dbReference type="NCBI Taxonomy" id="7111"/>
    <lineage>
        <taxon>Eukaryota</taxon>
        <taxon>Metazoa</taxon>
        <taxon>Ecdysozoa</taxon>
        <taxon>Arthropoda</taxon>
        <taxon>Hexapoda</taxon>
        <taxon>Insecta</taxon>
        <taxon>Pterygota</taxon>
        <taxon>Neoptera</taxon>
        <taxon>Endopterygota</taxon>
        <taxon>Lepidoptera</taxon>
        <taxon>Glossata</taxon>
        <taxon>Ditrysia</taxon>
        <taxon>Noctuoidea</taxon>
        <taxon>Noctuidae</taxon>
        <taxon>Plusiinae</taxon>
        <taxon>Trichoplusia</taxon>
    </lineage>
</organism>
<evidence type="ECO:0000256" key="4">
    <source>
        <dbReference type="ARBA" id="ARBA00006451"/>
    </source>
</evidence>
<comment type="subcellular location">
    <subcellularLocation>
        <location evidence="3">Cytoplasm</location>
    </subcellularLocation>
</comment>
<evidence type="ECO:0000256" key="5">
    <source>
        <dbReference type="ARBA" id="ARBA00012507"/>
    </source>
</evidence>
<name>A0A7E5W818_TRINI</name>
<keyword evidence="15" id="KW-1185">Reference proteome</keyword>
<evidence type="ECO:0000256" key="9">
    <source>
        <dbReference type="ARBA" id="ARBA00022679"/>
    </source>
</evidence>
<dbReference type="GO" id="GO:0000166">
    <property type="term" value="F:nucleotide binding"/>
    <property type="evidence" value="ECO:0007669"/>
    <property type="project" value="UniProtKB-KW"/>
</dbReference>
<dbReference type="GO" id="GO:0006006">
    <property type="term" value="P:glucose metabolic process"/>
    <property type="evidence" value="ECO:0007669"/>
    <property type="project" value="TreeGrafter"/>
</dbReference>
<evidence type="ECO:0000259" key="14">
    <source>
        <dbReference type="Pfam" id="PF26217"/>
    </source>
</evidence>
<gene>
    <name evidence="16" type="primary">LOC113500143</name>
</gene>
<keyword evidence="9" id="KW-0808">Transferase</keyword>
<evidence type="ECO:0000256" key="11">
    <source>
        <dbReference type="ARBA" id="ARBA00022741"/>
    </source>
</evidence>
<comment type="similarity">
    <text evidence="4">Belongs to the GDPGP1 family.</text>
</comment>
<keyword evidence="10" id="KW-0548">Nucleotidyltransferase</keyword>
<evidence type="ECO:0000313" key="16">
    <source>
        <dbReference type="RefSeq" id="XP_026736642.1"/>
    </source>
</evidence>
<evidence type="ECO:0000313" key="15">
    <source>
        <dbReference type="Proteomes" id="UP000322000"/>
    </source>
</evidence>
<dbReference type="Pfam" id="PF26217">
    <property type="entry name" value="GDPGP1_N"/>
    <property type="match status" value="1"/>
</dbReference>
<dbReference type="InParanoid" id="A0A7E5W818"/>
<evidence type="ECO:0000256" key="1">
    <source>
        <dbReference type="ARBA" id="ARBA00000063"/>
    </source>
</evidence>
<keyword evidence="7" id="KW-0963">Cytoplasm</keyword>
<dbReference type="InterPro" id="IPR036265">
    <property type="entry name" value="HIT-like_sf"/>
</dbReference>
<dbReference type="PANTHER" id="PTHR20884:SF8">
    <property type="entry name" value="GDP-D-GLUCOSE PHOSPHORYLASE 1"/>
    <property type="match status" value="1"/>
</dbReference>
<feature type="domain" description="GDPGP1-like C-terminal" evidence="13">
    <location>
        <begin position="189"/>
        <end position="307"/>
    </location>
</feature>
<keyword evidence="11" id="KW-0547">Nucleotide-binding</keyword>
<dbReference type="RefSeq" id="XP_026736642.1">
    <property type="nucleotide sequence ID" value="XM_026880841.1"/>
</dbReference>
<comment type="function">
    <text evidence="2">Specific and highly efficient GDP-D-glucose phosphorylase regulating the levels of GDP-D-glucose in cells.</text>
</comment>
<dbReference type="SUPFAM" id="SSF54197">
    <property type="entry name" value="HIT-like"/>
    <property type="match status" value="1"/>
</dbReference>
<sequence>MYKLESFNTDSTTTFTSLLKTKWNELHNNTSTFRYKIDKLQKKIVNGKYLLLLNPDRWSKRRQPEAMNDICQPFDVTKFNFTKVSLEEILFSIEGKDSDVHSVLVNDSPISRYHSLLCPSINKHLPQVVTPDSLELAVQIMFTIQDRDMRIVFNSMCGYASVNHLHYHLLEEQNTLYVEDVQWTHVKGSIYRLDESYPVPAICFEVQKHNLNTLKEVWKVLEYLLKKSIAHNMLITKRSRQGGCDDAVCVVIWPRKSTAGAKPLGAFNVAALELSGWFTIYNSEDFNRLQAEDLENELVKWNIDDFSQLCEEIKNL</sequence>
<dbReference type="PANTHER" id="PTHR20884">
    <property type="entry name" value="GDP-D-GLUCOSE PHOSPHORYLASE 1"/>
    <property type="match status" value="1"/>
</dbReference>
<protein>
    <recommendedName>
        <fullName evidence="6">GDP-D-glucose phosphorylase 1</fullName>
        <ecNumber evidence="5">2.7.7.78</ecNumber>
    </recommendedName>
</protein>
<evidence type="ECO:0000256" key="12">
    <source>
        <dbReference type="ARBA" id="ARBA00022801"/>
    </source>
</evidence>
<keyword evidence="12" id="KW-0378">Hydrolase</keyword>
<dbReference type="GO" id="GO:0005737">
    <property type="term" value="C:cytoplasm"/>
    <property type="evidence" value="ECO:0007669"/>
    <property type="project" value="UniProtKB-SubCell"/>
</dbReference>
<dbReference type="InterPro" id="IPR026506">
    <property type="entry name" value="GDPGP"/>
</dbReference>
<dbReference type="InterPro" id="IPR058865">
    <property type="entry name" value="GDPGP1_C"/>
</dbReference>
<dbReference type="GO" id="GO:0005085">
    <property type="term" value="F:guanyl-nucleotide exchange factor activity"/>
    <property type="evidence" value="ECO:0007669"/>
    <property type="project" value="UniProtKB-KW"/>
</dbReference>
<dbReference type="GeneID" id="113500143"/>
<dbReference type="AlphaFoldDB" id="A0A7E5W818"/>
<evidence type="ECO:0000256" key="6">
    <source>
        <dbReference type="ARBA" id="ARBA00018857"/>
    </source>
</evidence>
<dbReference type="FunCoup" id="A0A7E5W818">
    <property type="interactions" value="481"/>
</dbReference>
<dbReference type="OrthoDB" id="417175at2759"/>
<comment type="catalytic activity">
    <reaction evidence="1">
        <text>GDP-alpha-D-glucose + phosphate = alpha-D-glucose 1-phosphate + GDP + H(+)</text>
        <dbReference type="Rhea" id="RHEA:30387"/>
        <dbReference type="ChEBI" id="CHEBI:15378"/>
        <dbReference type="ChEBI" id="CHEBI:43474"/>
        <dbReference type="ChEBI" id="CHEBI:58189"/>
        <dbReference type="ChEBI" id="CHEBI:58601"/>
        <dbReference type="ChEBI" id="CHEBI:62230"/>
        <dbReference type="EC" id="2.7.7.78"/>
    </reaction>
</comment>
<dbReference type="Proteomes" id="UP000322000">
    <property type="component" value="Chromosome 13"/>
</dbReference>
<accession>A0A7E5W818</accession>
<dbReference type="Pfam" id="PF26216">
    <property type="entry name" value="GDPGP1_C"/>
    <property type="match status" value="1"/>
</dbReference>
<evidence type="ECO:0000256" key="3">
    <source>
        <dbReference type="ARBA" id="ARBA00004496"/>
    </source>
</evidence>
<dbReference type="GO" id="GO:0016787">
    <property type="term" value="F:hydrolase activity"/>
    <property type="evidence" value="ECO:0007669"/>
    <property type="project" value="UniProtKB-KW"/>
</dbReference>
<keyword evidence="8" id="KW-0344">Guanine-nucleotide releasing factor</keyword>
<evidence type="ECO:0000256" key="7">
    <source>
        <dbReference type="ARBA" id="ARBA00022490"/>
    </source>
</evidence>
<evidence type="ECO:0000256" key="8">
    <source>
        <dbReference type="ARBA" id="ARBA00022658"/>
    </source>
</evidence>
<dbReference type="InterPro" id="IPR058866">
    <property type="entry name" value="GDPGP1_N"/>
</dbReference>
<evidence type="ECO:0000256" key="2">
    <source>
        <dbReference type="ARBA" id="ARBA00003049"/>
    </source>
</evidence>
<reference evidence="16" key="1">
    <citation type="submission" date="2025-08" db="UniProtKB">
        <authorList>
            <consortium name="RefSeq"/>
        </authorList>
    </citation>
    <scope>IDENTIFICATION</scope>
</reference>
<evidence type="ECO:0000256" key="10">
    <source>
        <dbReference type="ARBA" id="ARBA00022695"/>
    </source>
</evidence>
<dbReference type="KEGG" id="tnl:113500143"/>
<proteinExistence type="inferred from homology"/>
<evidence type="ECO:0000259" key="13">
    <source>
        <dbReference type="Pfam" id="PF26216"/>
    </source>
</evidence>
<dbReference type="GO" id="GO:0080048">
    <property type="term" value="F:GDP-D-glucose phosphorylase activity"/>
    <property type="evidence" value="ECO:0007669"/>
    <property type="project" value="UniProtKB-EC"/>
</dbReference>